<dbReference type="SUPFAM" id="SSF53756">
    <property type="entry name" value="UDP-Glycosyltransferase/glycogen phosphorylase"/>
    <property type="match status" value="1"/>
</dbReference>
<gene>
    <name evidence="2" type="ORF">EI427_15150</name>
</gene>
<protein>
    <submittedName>
        <fullName evidence="2">Glycosyltransferase</fullName>
    </submittedName>
</protein>
<dbReference type="Gene3D" id="3.40.50.11090">
    <property type="match status" value="1"/>
</dbReference>
<dbReference type="EMBL" id="CP034562">
    <property type="protein sequence ID" value="AZQ63510.1"/>
    <property type="molecule type" value="Genomic_DNA"/>
</dbReference>
<keyword evidence="2" id="KW-0808">Transferase</keyword>
<keyword evidence="3" id="KW-1185">Reference proteome</keyword>
<dbReference type="CDD" id="cd03801">
    <property type="entry name" value="GT4_PimA-like"/>
    <property type="match status" value="1"/>
</dbReference>
<evidence type="ECO:0000313" key="3">
    <source>
        <dbReference type="Proteomes" id="UP000267268"/>
    </source>
</evidence>
<dbReference type="AlphaFoldDB" id="A0A3S9P5K4"/>
<dbReference type="Gene3D" id="3.40.50.2000">
    <property type="entry name" value="Glycogen Phosphorylase B"/>
    <property type="match status" value="1"/>
</dbReference>
<accession>A0A3S9P5K4</accession>
<dbReference type="OrthoDB" id="9797829at2"/>
<sequence>MQKKINFILPFPPDHPGGGTKMIFENAQRLANKGYDVAIYSNSLTKGMHKGNKWVKYFKNKFTKRYIPNWFEFHKSIQHYTIPHISDYFIRDADILITTWYQTALDCHKLSSSKGKKINYIQDYEIWGNKKDLVHQSYSLKGYEYIVISKYLYRILKKYTSKVQLISYGVNYEKFNIKTPIKDRSPYTVSMLYSREDRKNVTVAIEALIALKNKYPKLEAHFFGVSERPKNLDQDWIYYTQKPEKVSDIYNKTAIFLQPSYQEGLSLNPIEAKASGCACVYTNIDGHLDHSIDNVNCLLVPINDSQAFIDKVSLLIENNDKRIKMAQNGHDHIQDNFLWDGAIQKLENIILSNPQ</sequence>
<evidence type="ECO:0000313" key="2">
    <source>
        <dbReference type="EMBL" id="AZQ63510.1"/>
    </source>
</evidence>
<dbReference type="PANTHER" id="PTHR12526">
    <property type="entry name" value="GLYCOSYLTRANSFERASE"/>
    <property type="match status" value="1"/>
</dbReference>
<dbReference type="KEGG" id="fll:EI427_15150"/>
<feature type="domain" description="Glycosyl transferase family 1" evidence="1">
    <location>
        <begin position="185"/>
        <end position="330"/>
    </location>
</feature>
<reference evidence="2 3" key="1">
    <citation type="submission" date="2018-12" db="EMBL/GenBank/DDBJ databases">
        <title>Flammeovirga pectinis sp. nov., isolated from the gut of the Korean scallop, Patinopecten yessoensis.</title>
        <authorList>
            <person name="Bae J.-W."/>
            <person name="Jeong Y.-S."/>
            <person name="Kang W."/>
        </authorList>
    </citation>
    <scope>NUCLEOTIDE SEQUENCE [LARGE SCALE GENOMIC DNA]</scope>
    <source>
        <strain evidence="2 3">L12M1</strain>
    </source>
</reference>
<dbReference type="Pfam" id="PF00534">
    <property type="entry name" value="Glycos_transf_1"/>
    <property type="match status" value="1"/>
</dbReference>
<organism evidence="2 3">
    <name type="scientific">Flammeovirga pectinis</name>
    <dbReference type="NCBI Taxonomy" id="2494373"/>
    <lineage>
        <taxon>Bacteria</taxon>
        <taxon>Pseudomonadati</taxon>
        <taxon>Bacteroidota</taxon>
        <taxon>Cytophagia</taxon>
        <taxon>Cytophagales</taxon>
        <taxon>Flammeovirgaceae</taxon>
        <taxon>Flammeovirga</taxon>
    </lineage>
</organism>
<dbReference type="GO" id="GO:0016757">
    <property type="term" value="F:glycosyltransferase activity"/>
    <property type="evidence" value="ECO:0007669"/>
    <property type="project" value="InterPro"/>
</dbReference>
<dbReference type="RefSeq" id="WP_126616178.1">
    <property type="nucleotide sequence ID" value="NZ_CP034562.1"/>
</dbReference>
<name>A0A3S9P5K4_9BACT</name>
<proteinExistence type="predicted"/>
<evidence type="ECO:0000259" key="1">
    <source>
        <dbReference type="Pfam" id="PF00534"/>
    </source>
</evidence>
<dbReference type="Proteomes" id="UP000267268">
    <property type="component" value="Chromosome 1"/>
</dbReference>
<dbReference type="InterPro" id="IPR001296">
    <property type="entry name" value="Glyco_trans_1"/>
</dbReference>